<dbReference type="EMBL" id="JAGMVS010000066">
    <property type="protein sequence ID" value="MCM2437638.1"/>
    <property type="molecule type" value="Genomic_DNA"/>
</dbReference>
<evidence type="ECO:0000313" key="1">
    <source>
        <dbReference type="EMBL" id="MCM2437638.1"/>
    </source>
</evidence>
<dbReference type="Gene3D" id="3.40.50.450">
    <property type="match status" value="1"/>
</dbReference>
<dbReference type="InterPro" id="IPR051239">
    <property type="entry name" value="2'-dNMP_N-hydrolase"/>
</dbReference>
<proteinExistence type="predicted"/>
<keyword evidence="2" id="KW-1185">Reference proteome</keyword>
<comment type="caution">
    <text evidence="1">The sequence shown here is derived from an EMBL/GenBank/DDBJ whole genome shotgun (WGS) entry which is preliminary data.</text>
</comment>
<name>A0ABT0VIH7_9LACO</name>
<reference evidence="1" key="1">
    <citation type="submission" date="2021-04" db="EMBL/GenBank/DDBJ databases">
        <title>Taxonomic assessment of Weissella genus.</title>
        <authorList>
            <person name="Fanelli F."/>
            <person name="Chieffi D."/>
            <person name="Dell'Aquila A."/>
            <person name="Gyu-Sung C."/>
            <person name="Franz C.M.A.P."/>
            <person name="Fusco V."/>
        </authorList>
    </citation>
    <scope>NUCLEOTIDE SEQUENCE</scope>
    <source>
        <strain evidence="1">LMG 25373</strain>
    </source>
</reference>
<organism evidence="1 2">
    <name type="scientific">Periweissella beninensis</name>
    <dbReference type="NCBI Taxonomy" id="504936"/>
    <lineage>
        <taxon>Bacteria</taxon>
        <taxon>Bacillati</taxon>
        <taxon>Bacillota</taxon>
        <taxon>Bacilli</taxon>
        <taxon>Lactobacillales</taxon>
        <taxon>Lactobacillaceae</taxon>
        <taxon>Periweissella</taxon>
    </lineage>
</organism>
<dbReference type="Proteomes" id="UP001057481">
    <property type="component" value="Unassembled WGS sequence"/>
</dbReference>
<dbReference type="RefSeq" id="WP_205143335.1">
    <property type="nucleotide sequence ID" value="NZ_JAFBDN010000005.1"/>
</dbReference>
<dbReference type="PANTHER" id="PTHR15364">
    <property type="entry name" value="2'-DEOXYNUCLEOSIDE 5'-PHOSPHATE N-HYDROLASE 1"/>
    <property type="match status" value="1"/>
</dbReference>
<sequence length="172" mass="19005">MQTGLQSRIYLAGPFFSDGQNERLATVKAVLDQNPTVGYVFEPAKHQQDAIVAEFGNGSLVEAMKTPQWQNATYHADIQAINQADAVVAMLDFDVEGGNPRPDEGTMFEIGYAIANHKPVIIVQFTQDDEPLNLMLAQAYTAFFWGQADIANNLSQYDFINLPKKLVAKPVI</sequence>
<protein>
    <submittedName>
        <fullName evidence="1">Nucleoside 2-deoxyribosyltransferase</fullName>
    </submittedName>
</protein>
<dbReference type="PANTHER" id="PTHR15364:SF0">
    <property type="entry name" value="2'-DEOXYNUCLEOSIDE 5'-PHOSPHATE N-HYDROLASE 1"/>
    <property type="match status" value="1"/>
</dbReference>
<dbReference type="Pfam" id="PF05014">
    <property type="entry name" value="Nuc_deoxyrib_tr"/>
    <property type="match status" value="1"/>
</dbReference>
<accession>A0ABT0VIH7</accession>
<dbReference type="InterPro" id="IPR007710">
    <property type="entry name" value="Nucleoside_deoxyribTrfase"/>
</dbReference>
<dbReference type="SUPFAM" id="SSF52309">
    <property type="entry name" value="N-(deoxy)ribosyltransferase-like"/>
    <property type="match status" value="1"/>
</dbReference>
<evidence type="ECO:0000313" key="2">
    <source>
        <dbReference type="Proteomes" id="UP001057481"/>
    </source>
</evidence>
<gene>
    <name evidence="1" type="ORF">KAK10_06920</name>
</gene>